<evidence type="ECO:0000313" key="2">
    <source>
        <dbReference type="Proteomes" id="UP001060215"/>
    </source>
</evidence>
<dbReference type="Proteomes" id="UP001060215">
    <property type="component" value="Chromosome 10"/>
</dbReference>
<organism evidence="1 2">
    <name type="scientific">Camellia lanceoleosa</name>
    <dbReference type="NCBI Taxonomy" id="1840588"/>
    <lineage>
        <taxon>Eukaryota</taxon>
        <taxon>Viridiplantae</taxon>
        <taxon>Streptophyta</taxon>
        <taxon>Embryophyta</taxon>
        <taxon>Tracheophyta</taxon>
        <taxon>Spermatophyta</taxon>
        <taxon>Magnoliopsida</taxon>
        <taxon>eudicotyledons</taxon>
        <taxon>Gunneridae</taxon>
        <taxon>Pentapetalae</taxon>
        <taxon>asterids</taxon>
        <taxon>Ericales</taxon>
        <taxon>Theaceae</taxon>
        <taxon>Camellia</taxon>
    </lineage>
</organism>
<gene>
    <name evidence="1" type="ORF">LOK49_LG10G02012</name>
</gene>
<sequence length="90" mass="9978">MDKGQRDRTSVMDRDRRDPMEEGSGEKSRHGNMRTEVVGGGEKPWRLPKLNSLDALSAELSSILGAWFALTLKISILFEAEAYHCGSQGV</sequence>
<proteinExistence type="predicted"/>
<accession>A0ACC0GCI4</accession>
<reference evidence="1 2" key="1">
    <citation type="journal article" date="2022" name="Plant J.">
        <title>Chromosome-level genome of Camellia lanceoleosa provides a valuable resource for understanding genome evolution and self-incompatibility.</title>
        <authorList>
            <person name="Gong W."/>
            <person name="Xiao S."/>
            <person name="Wang L."/>
            <person name="Liao Z."/>
            <person name="Chang Y."/>
            <person name="Mo W."/>
            <person name="Hu G."/>
            <person name="Li W."/>
            <person name="Zhao G."/>
            <person name="Zhu H."/>
            <person name="Hu X."/>
            <person name="Ji K."/>
            <person name="Xiang X."/>
            <person name="Song Q."/>
            <person name="Yuan D."/>
            <person name="Jin S."/>
            <person name="Zhang L."/>
        </authorList>
    </citation>
    <scope>NUCLEOTIDE SEQUENCE [LARGE SCALE GENOMIC DNA]</scope>
    <source>
        <strain evidence="1">SQ_2022a</strain>
    </source>
</reference>
<evidence type="ECO:0000313" key="1">
    <source>
        <dbReference type="EMBL" id="KAI7998284.1"/>
    </source>
</evidence>
<dbReference type="EMBL" id="CM045767">
    <property type="protein sequence ID" value="KAI7998284.1"/>
    <property type="molecule type" value="Genomic_DNA"/>
</dbReference>
<comment type="caution">
    <text evidence="1">The sequence shown here is derived from an EMBL/GenBank/DDBJ whole genome shotgun (WGS) entry which is preliminary data.</text>
</comment>
<keyword evidence="2" id="KW-1185">Reference proteome</keyword>
<name>A0ACC0GCI4_9ERIC</name>
<protein>
    <submittedName>
        <fullName evidence="1">Uncharacterized protein</fullName>
    </submittedName>
</protein>